<dbReference type="PROSITE" id="PS50948">
    <property type="entry name" value="PAN"/>
    <property type="match status" value="1"/>
</dbReference>
<keyword evidence="2 17" id="KW-0723">Serine/threonine-protein kinase</keyword>
<evidence type="ECO:0000256" key="13">
    <source>
        <dbReference type="ARBA" id="ARBA00023170"/>
    </source>
</evidence>
<dbReference type="Pfam" id="PF08276">
    <property type="entry name" value="PAN_2"/>
    <property type="match status" value="1"/>
</dbReference>
<evidence type="ECO:0000256" key="1">
    <source>
        <dbReference type="ARBA" id="ARBA00004479"/>
    </source>
</evidence>
<dbReference type="Pfam" id="PF01453">
    <property type="entry name" value="B_lectin"/>
    <property type="match status" value="1"/>
</dbReference>
<dbReference type="SMART" id="SM00473">
    <property type="entry name" value="PAN_AP"/>
    <property type="match status" value="1"/>
</dbReference>
<comment type="subcellular location">
    <subcellularLocation>
        <location evidence="1">Membrane</location>
        <topology evidence="1">Single-pass type I membrane protein</topology>
    </subcellularLocation>
</comment>
<dbReference type="SMART" id="SM00220">
    <property type="entry name" value="S_TKc"/>
    <property type="match status" value="1"/>
</dbReference>
<keyword evidence="6 20" id="KW-0732">Signal</keyword>
<accession>A0A0D9V8T2</accession>
<evidence type="ECO:0000256" key="9">
    <source>
        <dbReference type="ARBA" id="ARBA00022840"/>
    </source>
</evidence>
<evidence type="ECO:0000256" key="10">
    <source>
        <dbReference type="ARBA" id="ARBA00022989"/>
    </source>
</evidence>
<sequence length="818" mass="88841">MAATRGGRRRRLWSSSSFSCPPPFLVMLVIISCLLVAPSLAVDTVAVDRPLSGGQVLVSKGGKFALGFFQPDNSSQHWYMGIWYNKIPDTTKVWVANRQAPLSDPSTSHLTISRDGNLVLLDGRRATSPIWSTNVTGIAVKSTVGVILDTGNLVLADASNTSVVLWQSFDHFGDTWLPGGKLGRNKLTGEVTHLVAWKSYNDPSPGMFSLELDPDGSSQYVMSWNMSRQYWSSGNWTGGMFSKVPEMMASNADPVSLYTFDYVDRDNESYFYYDVKGEVVLTRFVVDVTGQLRFMTWVDSASTWVLFWSEPKSQCDVYSVCGAFGVCNADGSIPACGCLRGFTPRRTKEWLMGDHTAGCARNAALNCGGGGVSDRFFTMPNVNLPDGGLIVTAASGHDCEVACLGNCSCTAYSYNGSCSLWHGELISLRGSGGESSISIRLAASEFAGDGNTKKLVIGVTVAGVVVVAAVVAVFLLVRRRKLRTKALRRVEGSLTAFTYRDLQMVTRNFSEKLGGGAFGSVFKGTLPAAPDGTTTTPVAVKKLEGVRQGEKQFRAEVSTIGTIQHVNLIRLLGFCTEGATRRLLVYEQMPNGSLDRHLFDHGSSTRVLSWDTRYQIALGVARGLDYLHEKCRDCIIHCDIKPENILLDDTFAAKVADFGLAKLMGRDFSRVLTTMRGTVGYLAPEWITGTAITTKADVFSYGMMLFELVSGRRNVEQRQDGGVDFFPSTAARMLVDGDIKGAVDARLGGEADLGEVERACKVACWCVQDGEAVRPTMGMVVQVLEGLVDVNAPPTPRAFKVLGDQANYVKFFSALPSL</sequence>
<evidence type="ECO:0000256" key="6">
    <source>
        <dbReference type="ARBA" id="ARBA00022729"/>
    </source>
</evidence>
<evidence type="ECO:0000256" key="14">
    <source>
        <dbReference type="ARBA" id="ARBA00023180"/>
    </source>
</evidence>
<evidence type="ECO:0000256" key="2">
    <source>
        <dbReference type="ARBA" id="ARBA00022527"/>
    </source>
</evidence>
<evidence type="ECO:0000313" key="24">
    <source>
        <dbReference type="EnsemblPlants" id="LPERR01G34450.2"/>
    </source>
</evidence>
<evidence type="ECO:0000256" key="20">
    <source>
        <dbReference type="SAM" id="SignalP"/>
    </source>
</evidence>
<dbReference type="SMART" id="SM00108">
    <property type="entry name" value="B_lectin"/>
    <property type="match status" value="1"/>
</dbReference>
<dbReference type="FunFam" id="3.30.200.20:FF:000178">
    <property type="entry name" value="serine/threonine-protein kinase PBS1-like"/>
    <property type="match status" value="1"/>
</dbReference>
<keyword evidence="9 17" id="KW-0067">ATP-binding</keyword>
<dbReference type="Pfam" id="PF00069">
    <property type="entry name" value="Pkinase"/>
    <property type="match status" value="1"/>
</dbReference>
<dbReference type="eggNOG" id="ENOG502QUMK">
    <property type="taxonomic scope" value="Eukaryota"/>
</dbReference>
<keyword evidence="25" id="KW-1185">Reference proteome</keyword>
<comment type="similarity">
    <text evidence="17">Belongs to the protein kinase superfamily. Ser/Thr protein kinase family.</text>
</comment>
<evidence type="ECO:0000256" key="3">
    <source>
        <dbReference type="ARBA" id="ARBA00022536"/>
    </source>
</evidence>
<dbReference type="InterPro" id="IPR000858">
    <property type="entry name" value="S_locus_glycoprot_dom"/>
</dbReference>
<keyword evidence="4 17" id="KW-0808">Transferase</keyword>
<evidence type="ECO:0000256" key="7">
    <source>
        <dbReference type="ARBA" id="ARBA00022741"/>
    </source>
</evidence>
<dbReference type="AlphaFoldDB" id="A0A0D9V8T2"/>
<evidence type="ECO:0000256" key="17">
    <source>
        <dbReference type="PIRNR" id="PIRNR000641"/>
    </source>
</evidence>
<keyword evidence="10 19" id="KW-1133">Transmembrane helix</keyword>
<reference evidence="25" key="2">
    <citation type="submission" date="2013-12" db="EMBL/GenBank/DDBJ databases">
        <authorList>
            <person name="Yu Y."/>
            <person name="Lee S."/>
            <person name="de Baynast K."/>
            <person name="Wissotski M."/>
            <person name="Liu L."/>
            <person name="Talag J."/>
            <person name="Goicoechea J."/>
            <person name="Angelova A."/>
            <person name="Jetty R."/>
            <person name="Kudrna D."/>
            <person name="Golser W."/>
            <person name="Rivera L."/>
            <person name="Zhang J."/>
            <person name="Wing R."/>
        </authorList>
    </citation>
    <scope>NUCLEOTIDE SEQUENCE</scope>
</reference>
<evidence type="ECO:0000256" key="11">
    <source>
        <dbReference type="ARBA" id="ARBA00023136"/>
    </source>
</evidence>
<dbReference type="GO" id="GO:0048544">
    <property type="term" value="P:recognition of pollen"/>
    <property type="evidence" value="ECO:0007669"/>
    <property type="project" value="InterPro"/>
</dbReference>
<dbReference type="GO" id="GO:0005524">
    <property type="term" value="F:ATP binding"/>
    <property type="evidence" value="ECO:0007669"/>
    <property type="project" value="UniProtKB-UniRule"/>
</dbReference>
<dbReference type="GO" id="GO:0004674">
    <property type="term" value="F:protein serine/threonine kinase activity"/>
    <property type="evidence" value="ECO:0007669"/>
    <property type="project" value="UniProtKB-KW"/>
</dbReference>
<evidence type="ECO:0000259" key="22">
    <source>
        <dbReference type="PROSITE" id="PS50927"/>
    </source>
</evidence>
<reference evidence="24 25" key="1">
    <citation type="submission" date="2012-08" db="EMBL/GenBank/DDBJ databases">
        <title>Oryza genome evolution.</title>
        <authorList>
            <person name="Wing R.A."/>
        </authorList>
    </citation>
    <scope>NUCLEOTIDE SEQUENCE</scope>
</reference>
<evidence type="ECO:0000256" key="18">
    <source>
        <dbReference type="PROSITE-ProRule" id="PRU10141"/>
    </source>
</evidence>
<evidence type="ECO:0000256" key="4">
    <source>
        <dbReference type="ARBA" id="ARBA00022679"/>
    </source>
</evidence>
<dbReference type="PROSITE" id="PS00108">
    <property type="entry name" value="PROTEIN_KINASE_ST"/>
    <property type="match status" value="1"/>
</dbReference>
<dbReference type="InterPro" id="IPR008271">
    <property type="entry name" value="Ser/Thr_kinase_AS"/>
</dbReference>
<feature type="signal peptide" evidence="20">
    <location>
        <begin position="1"/>
        <end position="41"/>
    </location>
</feature>
<evidence type="ECO:0000256" key="8">
    <source>
        <dbReference type="ARBA" id="ARBA00022777"/>
    </source>
</evidence>
<evidence type="ECO:0000256" key="12">
    <source>
        <dbReference type="ARBA" id="ARBA00023157"/>
    </source>
</evidence>
<dbReference type="GO" id="GO:0051707">
    <property type="term" value="P:response to other organism"/>
    <property type="evidence" value="ECO:0007669"/>
    <property type="project" value="UniProtKB-ARBA"/>
</dbReference>
<dbReference type="InterPro" id="IPR000719">
    <property type="entry name" value="Prot_kinase_dom"/>
</dbReference>
<dbReference type="FunFam" id="2.90.10.10:FF:000002">
    <property type="entry name" value="Serine/threonine-protein kinase"/>
    <property type="match status" value="1"/>
</dbReference>
<protein>
    <recommendedName>
        <fullName evidence="17">Receptor-like serine/threonine-protein kinase</fullName>
        <ecNumber evidence="17">2.7.11.1</ecNumber>
    </recommendedName>
</protein>
<dbReference type="PROSITE" id="PS50011">
    <property type="entry name" value="PROTEIN_KINASE_DOM"/>
    <property type="match status" value="1"/>
</dbReference>
<comment type="catalytic activity">
    <reaction evidence="15 17">
        <text>L-threonyl-[protein] + ATP = O-phospho-L-threonyl-[protein] + ADP + H(+)</text>
        <dbReference type="Rhea" id="RHEA:46608"/>
        <dbReference type="Rhea" id="RHEA-COMP:11060"/>
        <dbReference type="Rhea" id="RHEA-COMP:11605"/>
        <dbReference type="ChEBI" id="CHEBI:15378"/>
        <dbReference type="ChEBI" id="CHEBI:30013"/>
        <dbReference type="ChEBI" id="CHEBI:30616"/>
        <dbReference type="ChEBI" id="CHEBI:61977"/>
        <dbReference type="ChEBI" id="CHEBI:456216"/>
        <dbReference type="EC" id="2.7.11.1"/>
    </reaction>
</comment>
<dbReference type="CDD" id="cd14066">
    <property type="entry name" value="STKc_IRAK"/>
    <property type="match status" value="1"/>
</dbReference>
<dbReference type="Pfam" id="PF00954">
    <property type="entry name" value="S_locus_glycop"/>
    <property type="match status" value="1"/>
</dbReference>
<evidence type="ECO:0000256" key="15">
    <source>
        <dbReference type="ARBA" id="ARBA00047899"/>
    </source>
</evidence>
<keyword evidence="11 19" id="KW-0472">Membrane</keyword>
<dbReference type="EnsemblPlants" id="LPERR01G34450.2">
    <property type="protein sequence ID" value="LPERR01G34450.2"/>
    <property type="gene ID" value="LPERR01G34450"/>
</dbReference>
<keyword evidence="14" id="KW-0325">Glycoprotein</keyword>
<dbReference type="SUPFAM" id="SSF51110">
    <property type="entry name" value="alpha-D-mannose-specific plant lectins"/>
    <property type="match status" value="1"/>
</dbReference>
<feature type="transmembrane region" description="Helical" evidence="19">
    <location>
        <begin position="455"/>
        <end position="477"/>
    </location>
</feature>
<feature type="domain" description="Protein kinase" evidence="21">
    <location>
        <begin position="507"/>
        <end position="788"/>
    </location>
</feature>
<dbReference type="GO" id="GO:0106310">
    <property type="term" value="F:protein serine kinase activity"/>
    <property type="evidence" value="ECO:0007669"/>
    <property type="project" value="RHEA"/>
</dbReference>
<proteinExistence type="inferred from homology"/>
<evidence type="ECO:0000256" key="5">
    <source>
        <dbReference type="ARBA" id="ARBA00022692"/>
    </source>
</evidence>
<feature type="chain" id="PRO_5002347543" description="Receptor-like serine/threonine-protein kinase" evidence="20">
    <location>
        <begin position="42"/>
        <end position="818"/>
    </location>
</feature>
<dbReference type="Gene3D" id="3.30.200.20">
    <property type="entry name" value="Phosphorylase Kinase, domain 1"/>
    <property type="match status" value="1"/>
</dbReference>
<keyword evidence="7 17" id="KW-0547">Nucleotide-binding</keyword>
<keyword evidence="13" id="KW-0675">Receptor</keyword>
<name>A0A0D9V8T2_9ORYZ</name>
<feature type="binding site" evidence="18">
    <location>
        <position position="542"/>
    </location>
    <ligand>
        <name>ATP</name>
        <dbReference type="ChEBI" id="CHEBI:30616"/>
    </ligand>
</feature>
<dbReference type="FunFam" id="1.10.510.10:FF:000227">
    <property type="entry name" value="Serine/threonine-protein kinase"/>
    <property type="match status" value="1"/>
</dbReference>
<dbReference type="Gramene" id="LPERR01G34450.2">
    <property type="protein sequence ID" value="LPERR01G34450.2"/>
    <property type="gene ID" value="LPERR01G34450"/>
</dbReference>
<dbReference type="GO" id="GO:0016020">
    <property type="term" value="C:membrane"/>
    <property type="evidence" value="ECO:0007669"/>
    <property type="project" value="UniProtKB-SubCell"/>
</dbReference>
<evidence type="ECO:0000259" key="23">
    <source>
        <dbReference type="PROSITE" id="PS50948"/>
    </source>
</evidence>
<dbReference type="InterPro" id="IPR017441">
    <property type="entry name" value="Protein_kinase_ATP_BS"/>
</dbReference>
<feature type="domain" description="Apple" evidence="23">
    <location>
        <begin position="367"/>
        <end position="444"/>
    </location>
</feature>
<dbReference type="HOGENOM" id="CLU_000288_116_2_1"/>
<dbReference type="InterPro" id="IPR003609">
    <property type="entry name" value="Pan_app"/>
</dbReference>
<reference evidence="24" key="3">
    <citation type="submission" date="2015-04" db="UniProtKB">
        <authorList>
            <consortium name="EnsemblPlants"/>
        </authorList>
    </citation>
    <scope>IDENTIFICATION</scope>
</reference>
<evidence type="ECO:0000256" key="16">
    <source>
        <dbReference type="ARBA" id="ARBA00048679"/>
    </source>
</evidence>
<evidence type="ECO:0000259" key="21">
    <source>
        <dbReference type="PROSITE" id="PS50011"/>
    </source>
</evidence>
<dbReference type="PANTHER" id="PTHR47974">
    <property type="entry name" value="OS07G0415500 PROTEIN"/>
    <property type="match status" value="1"/>
</dbReference>
<dbReference type="Gene3D" id="1.10.510.10">
    <property type="entry name" value="Transferase(Phosphotransferase) domain 1"/>
    <property type="match status" value="1"/>
</dbReference>
<organism evidence="24 25">
    <name type="scientific">Leersia perrieri</name>
    <dbReference type="NCBI Taxonomy" id="77586"/>
    <lineage>
        <taxon>Eukaryota</taxon>
        <taxon>Viridiplantae</taxon>
        <taxon>Streptophyta</taxon>
        <taxon>Embryophyta</taxon>
        <taxon>Tracheophyta</taxon>
        <taxon>Spermatophyta</taxon>
        <taxon>Magnoliopsida</taxon>
        <taxon>Liliopsida</taxon>
        <taxon>Poales</taxon>
        <taxon>Poaceae</taxon>
        <taxon>BOP clade</taxon>
        <taxon>Oryzoideae</taxon>
        <taxon>Oryzeae</taxon>
        <taxon>Oryzinae</taxon>
        <taxon>Leersia</taxon>
    </lineage>
</organism>
<dbReference type="InterPro" id="IPR036426">
    <property type="entry name" value="Bulb-type_lectin_dom_sf"/>
</dbReference>
<comment type="catalytic activity">
    <reaction evidence="16 17">
        <text>L-seryl-[protein] + ATP = O-phospho-L-seryl-[protein] + ADP + H(+)</text>
        <dbReference type="Rhea" id="RHEA:17989"/>
        <dbReference type="Rhea" id="RHEA-COMP:9863"/>
        <dbReference type="Rhea" id="RHEA-COMP:11604"/>
        <dbReference type="ChEBI" id="CHEBI:15378"/>
        <dbReference type="ChEBI" id="CHEBI:29999"/>
        <dbReference type="ChEBI" id="CHEBI:30616"/>
        <dbReference type="ChEBI" id="CHEBI:83421"/>
        <dbReference type="ChEBI" id="CHEBI:456216"/>
        <dbReference type="EC" id="2.7.11.1"/>
    </reaction>
</comment>
<dbReference type="PIRSF" id="PIRSF000641">
    <property type="entry name" value="SRK"/>
    <property type="match status" value="1"/>
</dbReference>
<keyword evidence="12" id="KW-1015">Disulfide bond</keyword>
<dbReference type="PROSITE" id="PS51257">
    <property type="entry name" value="PROKAR_LIPOPROTEIN"/>
    <property type="match status" value="1"/>
</dbReference>
<dbReference type="Gene3D" id="2.90.10.10">
    <property type="entry name" value="Bulb-type lectin domain"/>
    <property type="match status" value="1"/>
</dbReference>
<keyword evidence="3" id="KW-0245">EGF-like domain</keyword>
<dbReference type="InterPro" id="IPR011009">
    <property type="entry name" value="Kinase-like_dom_sf"/>
</dbReference>
<feature type="domain" description="Bulb-type lectin" evidence="22">
    <location>
        <begin position="42"/>
        <end position="168"/>
    </location>
</feature>
<dbReference type="STRING" id="77586.A0A0D9V8T2"/>
<evidence type="ECO:0000313" key="25">
    <source>
        <dbReference type="Proteomes" id="UP000032180"/>
    </source>
</evidence>
<evidence type="ECO:0000256" key="19">
    <source>
        <dbReference type="SAM" id="Phobius"/>
    </source>
</evidence>
<dbReference type="PROSITE" id="PS50927">
    <property type="entry name" value="BULB_LECTIN"/>
    <property type="match status" value="1"/>
</dbReference>
<dbReference type="PANTHER" id="PTHR47974:SF19">
    <property type="entry name" value="RECEPTOR-LIKE SERINE_THREONINE-PROTEIN KINASE"/>
    <property type="match status" value="1"/>
</dbReference>
<keyword evidence="5 19" id="KW-0812">Transmembrane</keyword>
<dbReference type="CDD" id="cd00028">
    <property type="entry name" value="B_lectin"/>
    <property type="match status" value="1"/>
</dbReference>
<keyword evidence="8 17" id="KW-0418">Kinase</keyword>
<dbReference type="SUPFAM" id="SSF56112">
    <property type="entry name" value="Protein kinase-like (PK-like)"/>
    <property type="match status" value="1"/>
</dbReference>
<dbReference type="InterPro" id="IPR024171">
    <property type="entry name" value="SRK-like_kinase"/>
</dbReference>
<dbReference type="EC" id="2.7.11.1" evidence="17"/>
<dbReference type="CDD" id="cd01098">
    <property type="entry name" value="PAN_AP_plant"/>
    <property type="match status" value="1"/>
</dbReference>
<dbReference type="Proteomes" id="UP000032180">
    <property type="component" value="Chromosome 1"/>
</dbReference>
<dbReference type="PROSITE" id="PS00107">
    <property type="entry name" value="PROTEIN_KINASE_ATP"/>
    <property type="match status" value="1"/>
</dbReference>
<dbReference type="InterPro" id="IPR001480">
    <property type="entry name" value="Bulb-type_lectin_dom"/>
</dbReference>